<name>A0A9W4IF42_PENOL</name>
<feature type="active site" description="Charge relay system" evidence="3">
    <location>
        <position position="205"/>
    </location>
</feature>
<evidence type="ECO:0000313" key="7">
    <source>
        <dbReference type="Proteomes" id="UP001153618"/>
    </source>
</evidence>
<dbReference type="Proteomes" id="UP001153618">
    <property type="component" value="Unassembled WGS sequence"/>
</dbReference>
<evidence type="ECO:0000256" key="3">
    <source>
        <dbReference type="PIRSR" id="PIRSR001221-1"/>
    </source>
</evidence>
<sequence length="546" mass="59314">MPTLAERIQPALNIRENSLEATARLKRPLSELPANVMGIPRSCGLLTETELELTEKYDATALVTMLANGKVSAEALLTAFRKRATIAHECTNCLTELIPEAIESAKACDRFLARTGNPIGPLHGLPISVKEQISIAGHYTNVGFVSMVSNHSTEDASIVKSLKSLGAVVFARTNQPQSLMQLETSNNVYGATVNPRNRGLTAGGSTGGEGALMAMHGTPLGIGGDIGGSIRVPAALNGTYGFYPSIGRISGEGALVPSPGCDSIPGTLGPFARSLRDIELFCKSYSLTKPWMDDASLIPGDILSPRHKPANALRVGILVDDGVVSPFPPVQTVMRELQERLGKHHSIHVVPFKPLDHEEAWRIISANYFEDGGADIRNICQAGNEPLLPMTEWIIRQCQENASRVAPTMQGRKMARDQFRQKYNAHWNEAGIDVLLAPVTPSTAPPLGATPYWAYTAVWNLLQYPAIAVPGASYIGDWDRRSLSGMNYRPKTELEKLMLEDYSPEVSQGMPVGVQVIAKRMHEDILLHAAYTIENALRITKHDSML</sequence>
<comment type="similarity">
    <text evidence="1">Belongs to the amidase family.</text>
</comment>
<feature type="binding site" evidence="4">
    <location>
        <begin position="226"/>
        <end position="229"/>
    </location>
    <ligand>
        <name>substrate</name>
    </ligand>
</feature>
<dbReference type="PIRSF" id="PIRSF001221">
    <property type="entry name" value="Amidase_fungi"/>
    <property type="match status" value="1"/>
</dbReference>
<feature type="active site" description="Charge relay system" evidence="3">
    <location>
        <position position="130"/>
    </location>
</feature>
<feature type="active site" description="Acyl-ester intermediate" evidence="3">
    <location>
        <position position="229"/>
    </location>
</feature>
<dbReference type="AlphaFoldDB" id="A0A9W4IF42"/>
<evidence type="ECO:0000256" key="4">
    <source>
        <dbReference type="PIRSR" id="PIRSR001221-2"/>
    </source>
</evidence>
<feature type="domain" description="Amidase" evidence="5">
    <location>
        <begin position="76"/>
        <end position="527"/>
    </location>
</feature>
<dbReference type="SUPFAM" id="SSF75304">
    <property type="entry name" value="Amidase signature (AS) enzymes"/>
    <property type="match status" value="1"/>
</dbReference>
<evidence type="ECO:0000256" key="1">
    <source>
        <dbReference type="ARBA" id="ARBA00009199"/>
    </source>
</evidence>
<feature type="binding site" evidence="4">
    <location>
        <position position="205"/>
    </location>
    <ligand>
        <name>substrate</name>
    </ligand>
</feature>
<feature type="binding site" evidence="4">
    <location>
        <position position="179"/>
    </location>
    <ligand>
        <name>substrate</name>
    </ligand>
</feature>
<dbReference type="PANTHER" id="PTHR46072">
    <property type="entry name" value="AMIDASE-RELATED-RELATED"/>
    <property type="match status" value="1"/>
</dbReference>
<gene>
    <name evidence="6" type="ORF">POLS_LOCUS9302</name>
</gene>
<accession>A0A9W4IF42</accession>
<comment type="caution">
    <text evidence="6">The sequence shown here is derived from an EMBL/GenBank/DDBJ whole genome shotgun (WGS) entry which is preliminary data.</text>
</comment>
<evidence type="ECO:0000256" key="2">
    <source>
        <dbReference type="ARBA" id="ARBA00022801"/>
    </source>
</evidence>
<keyword evidence="7" id="KW-1185">Reference proteome</keyword>
<dbReference type="Gene3D" id="3.90.1300.10">
    <property type="entry name" value="Amidase signature (AS) domain"/>
    <property type="match status" value="1"/>
</dbReference>
<protein>
    <recommendedName>
        <fullName evidence="5">Amidase domain-containing protein</fullName>
    </recommendedName>
</protein>
<dbReference type="GO" id="GO:0016787">
    <property type="term" value="F:hydrolase activity"/>
    <property type="evidence" value="ECO:0007669"/>
    <property type="project" value="UniProtKB-KW"/>
</dbReference>
<proteinExistence type="inferred from homology"/>
<organism evidence="6 7">
    <name type="scientific">Penicillium olsonii</name>
    <dbReference type="NCBI Taxonomy" id="99116"/>
    <lineage>
        <taxon>Eukaryota</taxon>
        <taxon>Fungi</taxon>
        <taxon>Dikarya</taxon>
        <taxon>Ascomycota</taxon>
        <taxon>Pezizomycotina</taxon>
        <taxon>Eurotiomycetes</taxon>
        <taxon>Eurotiomycetidae</taxon>
        <taxon>Eurotiales</taxon>
        <taxon>Aspergillaceae</taxon>
        <taxon>Penicillium</taxon>
    </lineage>
</organism>
<dbReference type="Pfam" id="PF01425">
    <property type="entry name" value="Amidase"/>
    <property type="match status" value="1"/>
</dbReference>
<keyword evidence="2" id="KW-0378">Hydrolase</keyword>
<reference evidence="6" key="1">
    <citation type="submission" date="2021-07" db="EMBL/GenBank/DDBJ databases">
        <authorList>
            <person name="Branca A.L. A."/>
        </authorList>
    </citation>
    <scope>NUCLEOTIDE SEQUENCE</scope>
</reference>
<dbReference type="OrthoDB" id="6428749at2759"/>
<dbReference type="InterPro" id="IPR036928">
    <property type="entry name" value="AS_sf"/>
</dbReference>
<evidence type="ECO:0000313" key="6">
    <source>
        <dbReference type="EMBL" id="CAG8273781.1"/>
    </source>
</evidence>
<dbReference type="InterPro" id="IPR023631">
    <property type="entry name" value="Amidase_dom"/>
</dbReference>
<evidence type="ECO:0000259" key="5">
    <source>
        <dbReference type="Pfam" id="PF01425"/>
    </source>
</evidence>
<dbReference type="PANTHER" id="PTHR46072:SF4">
    <property type="entry name" value="AMIDASE C550.07-RELATED"/>
    <property type="match status" value="1"/>
</dbReference>
<dbReference type="EMBL" id="CAJVOS010000093">
    <property type="protein sequence ID" value="CAG8273781.1"/>
    <property type="molecule type" value="Genomic_DNA"/>
</dbReference>